<reference evidence="1 2" key="1">
    <citation type="submission" date="2015-04" db="EMBL/GenBank/DDBJ databases">
        <title>Draft genome of the roundworm Trichinella nativa.</title>
        <authorList>
            <person name="Mitreva M."/>
        </authorList>
    </citation>
    <scope>NUCLEOTIDE SEQUENCE [LARGE SCALE GENOMIC DNA]</scope>
    <source>
        <strain evidence="1 2">ISS45</strain>
    </source>
</reference>
<feature type="non-terminal residue" evidence="1">
    <location>
        <position position="62"/>
    </location>
</feature>
<proteinExistence type="predicted"/>
<gene>
    <name evidence="1" type="ORF">D917_06669</name>
</gene>
<evidence type="ECO:0000313" key="1">
    <source>
        <dbReference type="EMBL" id="OUC47775.1"/>
    </source>
</evidence>
<dbReference type="Proteomes" id="UP000243006">
    <property type="component" value="Unassembled WGS sequence"/>
</dbReference>
<dbReference type="AlphaFoldDB" id="A0A1Y3ESC1"/>
<protein>
    <submittedName>
        <fullName evidence="1">Uncharacterized protein</fullName>
    </submittedName>
</protein>
<accession>A0A1Y3ESC1</accession>
<dbReference type="EMBL" id="LVZM01003811">
    <property type="protein sequence ID" value="OUC47775.1"/>
    <property type="molecule type" value="Genomic_DNA"/>
</dbReference>
<evidence type="ECO:0000313" key="2">
    <source>
        <dbReference type="Proteomes" id="UP000243006"/>
    </source>
</evidence>
<name>A0A1Y3ESC1_9BILA</name>
<comment type="caution">
    <text evidence="1">The sequence shown here is derived from an EMBL/GenBank/DDBJ whole genome shotgun (WGS) entry which is preliminary data.</text>
</comment>
<sequence length="62" mass="7026">MTCLFVAELLCPTICNHNEAASMCLRAEGAFERRNIFHVSVILLHITNKCLNYTTDDWDLGP</sequence>
<organism evidence="1 2">
    <name type="scientific">Trichinella nativa</name>
    <dbReference type="NCBI Taxonomy" id="6335"/>
    <lineage>
        <taxon>Eukaryota</taxon>
        <taxon>Metazoa</taxon>
        <taxon>Ecdysozoa</taxon>
        <taxon>Nematoda</taxon>
        <taxon>Enoplea</taxon>
        <taxon>Dorylaimia</taxon>
        <taxon>Trichinellida</taxon>
        <taxon>Trichinellidae</taxon>
        <taxon>Trichinella</taxon>
    </lineage>
</organism>